<sequence length="138" mass="15507">MQCLFSSMLKEKLKTLFLMFISRTIFLFFHFHQACLSFAENDTPYITSIGARHMVCVHLRAGQVLTGLYVSGARTVIKLSACITSLNHHPVRSTSHSAHTHTHTHTQFHLAIGQDSNTQSIQSCLLMLNSKLIHDLEG</sequence>
<organism evidence="1 2">
    <name type="scientific">Xenoophorus captivus</name>
    <dbReference type="NCBI Taxonomy" id="1517983"/>
    <lineage>
        <taxon>Eukaryota</taxon>
        <taxon>Metazoa</taxon>
        <taxon>Chordata</taxon>
        <taxon>Craniata</taxon>
        <taxon>Vertebrata</taxon>
        <taxon>Euteleostomi</taxon>
        <taxon>Actinopterygii</taxon>
        <taxon>Neopterygii</taxon>
        <taxon>Teleostei</taxon>
        <taxon>Neoteleostei</taxon>
        <taxon>Acanthomorphata</taxon>
        <taxon>Ovalentaria</taxon>
        <taxon>Atherinomorphae</taxon>
        <taxon>Cyprinodontiformes</taxon>
        <taxon>Goodeidae</taxon>
        <taxon>Xenoophorus</taxon>
    </lineage>
</organism>
<accession>A0ABV0S365</accession>
<reference evidence="1 2" key="1">
    <citation type="submission" date="2021-06" db="EMBL/GenBank/DDBJ databases">
        <authorList>
            <person name="Palmer J.M."/>
        </authorList>
    </citation>
    <scope>NUCLEOTIDE SEQUENCE [LARGE SCALE GENOMIC DNA]</scope>
    <source>
        <strain evidence="1 2">XC_2019</strain>
        <tissue evidence="1">Muscle</tissue>
    </source>
</reference>
<keyword evidence="2" id="KW-1185">Reference proteome</keyword>
<proteinExistence type="predicted"/>
<protein>
    <recommendedName>
        <fullName evidence="3">Secreted protein</fullName>
    </recommendedName>
</protein>
<evidence type="ECO:0000313" key="1">
    <source>
        <dbReference type="EMBL" id="MEQ2214347.1"/>
    </source>
</evidence>
<comment type="caution">
    <text evidence="1">The sequence shown here is derived from an EMBL/GenBank/DDBJ whole genome shotgun (WGS) entry which is preliminary data.</text>
</comment>
<name>A0ABV0S365_9TELE</name>
<evidence type="ECO:0008006" key="3">
    <source>
        <dbReference type="Google" id="ProtNLM"/>
    </source>
</evidence>
<dbReference type="Proteomes" id="UP001434883">
    <property type="component" value="Unassembled WGS sequence"/>
</dbReference>
<evidence type="ECO:0000313" key="2">
    <source>
        <dbReference type="Proteomes" id="UP001434883"/>
    </source>
</evidence>
<dbReference type="EMBL" id="JAHRIN010067341">
    <property type="protein sequence ID" value="MEQ2214347.1"/>
    <property type="molecule type" value="Genomic_DNA"/>
</dbReference>
<gene>
    <name evidence="1" type="ORF">XENOCAPTIV_002281</name>
</gene>